<dbReference type="Gene3D" id="3.10.10.10">
    <property type="entry name" value="HIV Type 1 Reverse Transcriptase, subunit A, domain 1"/>
    <property type="match status" value="1"/>
</dbReference>
<evidence type="ECO:0000259" key="1">
    <source>
        <dbReference type="Pfam" id="PF00078"/>
    </source>
</evidence>
<dbReference type="Gene3D" id="3.30.70.270">
    <property type="match status" value="1"/>
</dbReference>
<keyword evidence="3" id="KW-1185">Reference proteome</keyword>
<feature type="domain" description="Reverse transcriptase" evidence="1">
    <location>
        <begin position="156"/>
        <end position="256"/>
    </location>
</feature>
<accession>A0A814H8X3</accession>
<gene>
    <name evidence="2" type="ORF">QVE165_LOCUS15195</name>
</gene>
<reference evidence="2" key="1">
    <citation type="submission" date="2021-02" db="EMBL/GenBank/DDBJ databases">
        <authorList>
            <person name="Nowell W R."/>
        </authorList>
    </citation>
    <scope>NUCLEOTIDE SEQUENCE</scope>
</reference>
<organism evidence="2 3">
    <name type="scientific">Adineta steineri</name>
    <dbReference type="NCBI Taxonomy" id="433720"/>
    <lineage>
        <taxon>Eukaryota</taxon>
        <taxon>Metazoa</taxon>
        <taxon>Spiralia</taxon>
        <taxon>Gnathifera</taxon>
        <taxon>Rotifera</taxon>
        <taxon>Eurotatoria</taxon>
        <taxon>Bdelloidea</taxon>
        <taxon>Adinetida</taxon>
        <taxon>Adinetidae</taxon>
        <taxon>Adineta</taxon>
    </lineage>
</organism>
<dbReference type="PANTHER" id="PTHR37984">
    <property type="entry name" value="PROTEIN CBG26694"/>
    <property type="match status" value="1"/>
</dbReference>
<dbReference type="Pfam" id="PF00078">
    <property type="entry name" value="RVT_1"/>
    <property type="match status" value="1"/>
</dbReference>
<dbReference type="CDD" id="cd01647">
    <property type="entry name" value="RT_LTR"/>
    <property type="match status" value="1"/>
</dbReference>
<proteinExistence type="predicted"/>
<evidence type="ECO:0000313" key="3">
    <source>
        <dbReference type="Proteomes" id="UP000663832"/>
    </source>
</evidence>
<dbReference type="InterPro" id="IPR043502">
    <property type="entry name" value="DNA/RNA_pol_sf"/>
</dbReference>
<name>A0A814H8X3_9BILA</name>
<dbReference type="Proteomes" id="UP000663832">
    <property type="component" value="Unassembled WGS sequence"/>
</dbReference>
<sequence length="320" mass="36969">MMVHVKYNRHTIRLRIFFVCGYGSNIIGCDWMNALYLNTCTLHNIASNVPILKVNPVTKNLDELFIQYNDVFKNRLDCCKINAHLYIKSNTTPKFCQSRSLSFAYGLAVEKDLERLVIVVSKPSDKIRICADLNTGVNQALDINQYPLLKPNALSVALNGRNQFKKVDFSEAYLQIELDQDCKELLILNTHKDLFRHNRLPFGVASAPNIFQQIWDEMLVSLDDTVCYLDDIIVTVQNYQDHLHNLNKVFARIQNCLLWCSRTIMSSSFRNQLFEHLHSLHSGMGRMQAAARRYCGYTENSKQLVKAPLQQWIVPSHPWQ</sequence>
<dbReference type="EMBL" id="CAJNOM010000082">
    <property type="protein sequence ID" value="CAF1005951.1"/>
    <property type="molecule type" value="Genomic_DNA"/>
</dbReference>
<dbReference type="InterPro" id="IPR050951">
    <property type="entry name" value="Retrovirus_Pol_polyprotein"/>
</dbReference>
<protein>
    <recommendedName>
        <fullName evidence="1">Reverse transcriptase domain-containing protein</fullName>
    </recommendedName>
</protein>
<dbReference type="AlphaFoldDB" id="A0A814H8X3"/>
<dbReference type="PANTHER" id="PTHR37984:SF13">
    <property type="entry name" value="RIBONUCLEASE H"/>
    <property type="match status" value="1"/>
</dbReference>
<dbReference type="OrthoDB" id="775972at2759"/>
<dbReference type="SUPFAM" id="SSF56672">
    <property type="entry name" value="DNA/RNA polymerases"/>
    <property type="match status" value="1"/>
</dbReference>
<comment type="caution">
    <text evidence="2">The sequence shown here is derived from an EMBL/GenBank/DDBJ whole genome shotgun (WGS) entry which is preliminary data.</text>
</comment>
<evidence type="ECO:0000313" key="2">
    <source>
        <dbReference type="EMBL" id="CAF1005951.1"/>
    </source>
</evidence>
<dbReference type="InterPro" id="IPR043128">
    <property type="entry name" value="Rev_trsase/Diguanyl_cyclase"/>
</dbReference>
<dbReference type="InterPro" id="IPR000477">
    <property type="entry name" value="RT_dom"/>
</dbReference>